<sequence length="443" mass="51903">MASIKIVRRKNKQRKDGTAPLALRISKDYRTNYSFLGQYVLEKDWDEKLGKIKKTHPNSNRLNNFLMQKLTEANNLVFETNDGISSLQMKNKVKGKGHRKSFFEVAAERLQEKYDSEVFSVARAELSIIYNLEEFVNLKKSANRDTVIKEIKQRRLDRISRGRKSEHSISDSIKEFRNKKSLYFEDINSSFISRYKAFCIAYMGHKTRTITNQLIFIRTLFNIALKDSVVDIKHYPFADDKEKIRIGSGHKIGLTEKEVERIEKLELEYQTSIWHTHNVWLVAFYFAGIRISDIVQLRWSDFKDGRLLYTMNKNEKPLSLKVPDKAKTILKEYKKGHKNNNGYVFPFLKDANQNDAEDIFIKTRNATKLFNKYLKRISAICKIDKNMSNHIARHSFGNIAGEKIHPLMLQKLYRHSDLKTTLNYQANFIHKNADDALEKVLNF</sequence>
<comment type="similarity">
    <text evidence="1">Belongs to the 'phage' integrase family.</text>
</comment>
<dbReference type="PROSITE" id="PS51898">
    <property type="entry name" value="TYR_RECOMBINASE"/>
    <property type="match status" value="1"/>
</dbReference>
<dbReference type="PANTHER" id="PTHR30349:SF64">
    <property type="entry name" value="PROPHAGE INTEGRASE INTD-RELATED"/>
    <property type="match status" value="1"/>
</dbReference>
<dbReference type="Pfam" id="PF13102">
    <property type="entry name" value="Phage_int_SAM_5"/>
    <property type="match status" value="1"/>
</dbReference>
<dbReference type="Pfam" id="PF00589">
    <property type="entry name" value="Phage_integrase"/>
    <property type="match status" value="1"/>
</dbReference>
<dbReference type="AlphaFoldDB" id="A0A831QV65"/>
<dbReference type="InterPro" id="IPR011010">
    <property type="entry name" value="DNA_brk_join_enz"/>
</dbReference>
<organism evidence="5">
    <name type="scientific">Pricia antarctica</name>
    <dbReference type="NCBI Taxonomy" id="641691"/>
    <lineage>
        <taxon>Bacteria</taxon>
        <taxon>Pseudomonadati</taxon>
        <taxon>Bacteroidota</taxon>
        <taxon>Flavobacteriia</taxon>
        <taxon>Flavobacteriales</taxon>
        <taxon>Flavobacteriaceae</taxon>
        <taxon>Pricia</taxon>
    </lineage>
</organism>
<dbReference type="Pfam" id="PF17293">
    <property type="entry name" value="Arm-DNA-bind_5"/>
    <property type="match status" value="1"/>
</dbReference>
<gene>
    <name evidence="5" type="ORF">ENH87_19870</name>
</gene>
<dbReference type="SUPFAM" id="SSF56349">
    <property type="entry name" value="DNA breaking-rejoining enzymes"/>
    <property type="match status" value="1"/>
</dbReference>
<reference evidence="5" key="1">
    <citation type="journal article" date="2020" name="mSystems">
        <title>Genome- and Community-Level Interaction Insights into Carbon Utilization and Element Cycling Functions of Hydrothermarchaeota in Hydrothermal Sediment.</title>
        <authorList>
            <person name="Zhou Z."/>
            <person name="Liu Y."/>
            <person name="Xu W."/>
            <person name="Pan J."/>
            <person name="Luo Z.H."/>
            <person name="Li M."/>
        </authorList>
    </citation>
    <scope>NUCLEOTIDE SEQUENCE [LARGE SCALE GENOMIC DNA]</scope>
    <source>
        <strain evidence="5">HyVt-345</strain>
    </source>
</reference>
<dbReference type="GO" id="GO:0003677">
    <property type="term" value="F:DNA binding"/>
    <property type="evidence" value="ECO:0007669"/>
    <property type="project" value="UniProtKB-KW"/>
</dbReference>
<dbReference type="Gene3D" id="1.10.150.130">
    <property type="match status" value="1"/>
</dbReference>
<name>A0A831QV65_9FLAO</name>
<dbReference type="InterPro" id="IPR035386">
    <property type="entry name" value="Arm-DNA-bind_5"/>
</dbReference>
<evidence type="ECO:0000313" key="5">
    <source>
        <dbReference type="EMBL" id="HEA23151.1"/>
    </source>
</evidence>
<dbReference type="GO" id="GO:0006310">
    <property type="term" value="P:DNA recombination"/>
    <property type="evidence" value="ECO:0007669"/>
    <property type="project" value="UniProtKB-KW"/>
</dbReference>
<dbReference type="GO" id="GO:0015074">
    <property type="term" value="P:DNA integration"/>
    <property type="evidence" value="ECO:0007669"/>
    <property type="project" value="InterPro"/>
</dbReference>
<dbReference type="InterPro" id="IPR050090">
    <property type="entry name" value="Tyrosine_recombinase_XerCD"/>
</dbReference>
<comment type="caution">
    <text evidence="5">The sequence shown here is derived from an EMBL/GenBank/DDBJ whole genome shotgun (WGS) entry which is preliminary data.</text>
</comment>
<keyword evidence="3" id="KW-0233">DNA recombination</keyword>
<dbReference type="PANTHER" id="PTHR30349">
    <property type="entry name" value="PHAGE INTEGRASE-RELATED"/>
    <property type="match status" value="1"/>
</dbReference>
<dbReference type="EMBL" id="DRGL01000074">
    <property type="protein sequence ID" value="HEA23151.1"/>
    <property type="molecule type" value="Genomic_DNA"/>
</dbReference>
<evidence type="ECO:0000256" key="1">
    <source>
        <dbReference type="ARBA" id="ARBA00008857"/>
    </source>
</evidence>
<feature type="domain" description="Tyr recombinase" evidence="4">
    <location>
        <begin position="249"/>
        <end position="442"/>
    </location>
</feature>
<evidence type="ECO:0000259" key="4">
    <source>
        <dbReference type="PROSITE" id="PS51898"/>
    </source>
</evidence>
<dbReference type="InterPro" id="IPR013762">
    <property type="entry name" value="Integrase-like_cat_sf"/>
</dbReference>
<dbReference type="InterPro" id="IPR025269">
    <property type="entry name" value="SAM-like_dom"/>
</dbReference>
<dbReference type="InterPro" id="IPR010998">
    <property type="entry name" value="Integrase_recombinase_N"/>
</dbReference>
<evidence type="ECO:0000256" key="3">
    <source>
        <dbReference type="ARBA" id="ARBA00023172"/>
    </source>
</evidence>
<proteinExistence type="inferred from homology"/>
<evidence type="ECO:0000256" key="2">
    <source>
        <dbReference type="ARBA" id="ARBA00023125"/>
    </source>
</evidence>
<dbReference type="Proteomes" id="UP000886191">
    <property type="component" value="Unassembled WGS sequence"/>
</dbReference>
<keyword evidence="2" id="KW-0238">DNA-binding</keyword>
<protein>
    <submittedName>
        <fullName evidence="5">Site-specific integrase</fullName>
    </submittedName>
</protein>
<accession>A0A831QV65</accession>
<dbReference type="InterPro" id="IPR002104">
    <property type="entry name" value="Integrase_catalytic"/>
</dbReference>
<dbReference type="Gene3D" id="1.10.443.10">
    <property type="entry name" value="Intergrase catalytic core"/>
    <property type="match status" value="1"/>
</dbReference>